<dbReference type="GO" id="GO:0050201">
    <property type="term" value="F:fucokinase activity"/>
    <property type="evidence" value="ECO:0007669"/>
    <property type="project" value="TreeGrafter"/>
</dbReference>
<dbReference type="InterPro" id="IPR006204">
    <property type="entry name" value="GHMP_kinase_N_dom"/>
</dbReference>
<feature type="domain" description="GHMP kinase N-terminal" evidence="6">
    <location>
        <begin position="75"/>
        <end position="155"/>
    </location>
</feature>
<dbReference type="SUPFAM" id="SSF55060">
    <property type="entry name" value="GHMP Kinase, C-terminal domain"/>
    <property type="match status" value="1"/>
</dbReference>
<dbReference type="InterPro" id="IPR001174">
    <property type="entry name" value="HddA/FKP"/>
</dbReference>
<dbReference type="InterPro" id="IPR013750">
    <property type="entry name" value="GHMP_kinase_C_dom"/>
</dbReference>
<evidence type="ECO:0000256" key="2">
    <source>
        <dbReference type="ARBA" id="ARBA00022741"/>
    </source>
</evidence>
<accession>A0A369A6N2</accession>
<dbReference type="PIRSF" id="PIRSF036406">
    <property type="entry name" value="Hept_kin"/>
    <property type="match status" value="1"/>
</dbReference>
<comment type="similarity">
    <text evidence="5">Belongs to the GHMP kinase family.</text>
</comment>
<dbReference type="InterPro" id="IPR014606">
    <property type="entry name" value="Heptose_7-P_kinase"/>
</dbReference>
<dbReference type="InterPro" id="IPR036554">
    <property type="entry name" value="GHMP_kinase_C_sf"/>
</dbReference>
<evidence type="ECO:0000256" key="1">
    <source>
        <dbReference type="ARBA" id="ARBA00022679"/>
    </source>
</evidence>
<dbReference type="PROSITE" id="PS00627">
    <property type="entry name" value="GHMP_KINASES_ATP"/>
    <property type="match status" value="1"/>
</dbReference>
<protein>
    <submittedName>
        <fullName evidence="8">D-glycero-alpha-D-manno-heptose-7-phosphate kinase</fullName>
    </submittedName>
</protein>
<feature type="domain" description="GHMP kinase C-terminal" evidence="7">
    <location>
        <begin position="230"/>
        <end position="304"/>
    </location>
</feature>
<dbReference type="PANTHER" id="PTHR32463:SF0">
    <property type="entry name" value="L-FUCOSE KINASE"/>
    <property type="match status" value="1"/>
</dbReference>
<evidence type="ECO:0000256" key="3">
    <source>
        <dbReference type="ARBA" id="ARBA00022777"/>
    </source>
</evidence>
<keyword evidence="4" id="KW-0067">ATP-binding</keyword>
<evidence type="ECO:0000256" key="5">
    <source>
        <dbReference type="ARBA" id="ARBA00038121"/>
    </source>
</evidence>
<dbReference type="PANTHER" id="PTHR32463">
    <property type="entry name" value="L-FUCOSE KINASE"/>
    <property type="match status" value="1"/>
</dbReference>
<dbReference type="Pfam" id="PF00288">
    <property type="entry name" value="GHMP_kinases_N"/>
    <property type="match status" value="1"/>
</dbReference>
<dbReference type="Proteomes" id="UP000253517">
    <property type="component" value="Unassembled WGS sequence"/>
</dbReference>
<evidence type="ECO:0000259" key="7">
    <source>
        <dbReference type="Pfam" id="PF08544"/>
    </source>
</evidence>
<dbReference type="EMBL" id="QPJS01000002">
    <property type="protein sequence ID" value="RCX03737.1"/>
    <property type="molecule type" value="Genomic_DNA"/>
</dbReference>
<evidence type="ECO:0000259" key="6">
    <source>
        <dbReference type="Pfam" id="PF00288"/>
    </source>
</evidence>
<dbReference type="InterPro" id="IPR052203">
    <property type="entry name" value="GHMP_Kinase-Related"/>
</dbReference>
<organism evidence="8 9">
    <name type="scientific">Schleiferia thermophila</name>
    <dbReference type="NCBI Taxonomy" id="884107"/>
    <lineage>
        <taxon>Bacteria</taxon>
        <taxon>Pseudomonadati</taxon>
        <taxon>Bacteroidota</taxon>
        <taxon>Flavobacteriia</taxon>
        <taxon>Flavobacteriales</taxon>
        <taxon>Schleiferiaceae</taxon>
        <taxon>Schleiferia</taxon>
    </lineage>
</organism>
<keyword evidence="3 8" id="KW-0418">Kinase</keyword>
<dbReference type="GO" id="GO:0042352">
    <property type="term" value="P:GDP-L-fucose salvage"/>
    <property type="evidence" value="ECO:0007669"/>
    <property type="project" value="TreeGrafter"/>
</dbReference>
<reference evidence="8 9" key="1">
    <citation type="submission" date="2018-07" db="EMBL/GenBank/DDBJ databases">
        <title>Genomic Encyclopedia of Type Strains, Phase IV (KMG-IV): sequencing the most valuable type-strain genomes for metagenomic binning, comparative biology and taxonomic classification.</title>
        <authorList>
            <person name="Goeker M."/>
        </authorList>
    </citation>
    <scope>NUCLEOTIDE SEQUENCE [LARGE SCALE GENOMIC DNA]</scope>
    <source>
        <strain evidence="8 9">DSM 21410</strain>
    </source>
</reference>
<evidence type="ECO:0000313" key="9">
    <source>
        <dbReference type="Proteomes" id="UP000253517"/>
    </source>
</evidence>
<keyword evidence="2" id="KW-0547">Nucleotide-binding</keyword>
<dbReference type="InterPro" id="IPR020568">
    <property type="entry name" value="Ribosomal_Su5_D2-typ_SF"/>
</dbReference>
<dbReference type="SUPFAM" id="SSF54211">
    <property type="entry name" value="Ribosomal protein S5 domain 2-like"/>
    <property type="match status" value="1"/>
</dbReference>
<keyword evidence="9" id="KW-1185">Reference proteome</keyword>
<comment type="caution">
    <text evidence="8">The sequence shown here is derived from an EMBL/GenBank/DDBJ whole genome shotgun (WGS) entry which is preliminary data.</text>
</comment>
<evidence type="ECO:0000313" key="8">
    <source>
        <dbReference type="EMBL" id="RCX03737.1"/>
    </source>
</evidence>
<dbReference type="Gene3D" id="3.30.230.120">
    <property type="match status" value="1"/>
</dbReference>
<dbReference type="AlphaFoldDB" id="A0A369A6N2"/>
<dbReference type="InterPro" id="IPR006203">
    <property type="entry name" value="GHMP_knse_ATP-bd_CS"/>
</dbReference>
<keyword evidence="1" id="KW-0808">Transferase</keyword>
<dbReference type="RefSeq" id="WP_037359440.1">
    <property type="nucleotide sequence ID" value="NZ_BHZF01000002.1"/>
</dbReference>
<proteinExistence type="inferred from homology"/>
<sequence>MIITKTPFRISFVGGGTDLRTFYSRRKGAVLSATINKFMYISSHDFFEPKKIRTKYSITETVDRVEELKHPILRTVLTKLQVNGGLEISSIADVPAGTGMGSSSSFTVGVLHNLMVRKQLPVSKEILASTACEIEIDILGEPIGKQDQYAAAYGGINLIEFHPDETVRVSPLYLKPQNRKALEEHLMLFYIGSQRSASAILAEQNKNTAIQQEKFNALCSMADMAEELFDKLIQGEILEMGTYLHRNWLLKRQLAGGITNAVIDEIYQTALSAGAIGGKLLGAGGGGFMLFFVEPEKKATVMSKLSSLRHFPFQFENEGSKLIYFGD</sequence>
<dbReference type="GO" id="GO:0005524">
    <property type="term" value="F:ATP binding"/>
    <property type="evidence" value="ECO:0007669"/>
    <property type="project" value="UniProtKB-KW"/>
</dbReference>
<evidence type="ECO:0000256" key="4">
    <source>
        <dbReference type="ARBA" id="ARBA00022840"/>
    </source>
</evidence>
<dbReference type="Pfam" id="PF08544">
    <property type="entry name" value="GHMP_kinases_C"/>
    <property type="match status" value="1"/>
</dbReference>
<dbReference type="PRINTS" id="PR00960">
    <property type="entry name" value="LMBPPROTEIN"/>
</dbReference>
<name>A0A369A6N2_9FLAO</name>
<gene>
    <name evidence="8" type="ORF">DES35_102192</name>
</gene>